<keyword evidence="1" id="KW-1133">Transmembrane helix</keyword>
<name>A0ABZ3C340_9ACTN</name>
<reference evidence="2 3" key="1">
    <citation type="journal article" date="2023" name="Environ Microbiome">
        <title>A coral-associated actinobacterium mitigates coral bleaching under heat stress.</title>
        <authorList>
            <person name="Li J."/>
            <person name="Zou Y."/>
            <person name="Li Q."/>
            <person name="Zhang J."/>
            <person name="Bourne D.G."/>
            <person name="Lyu Y."/>
            <person name="Liu C."/>
            <person name="Zhang S."/>
        </authorList>
    </citation>
    <scope>NUCLEOTIDE SEQUENCE [LARGE SCALE GENOMIC DNA]</scope>
    <source>
        <strain evidence="2 3">SCSIO 13291</strain>
    </source>
</reference>
<accession>A0ABZ3C340</accession>
<dbReference type="Proteomes" id="UP001434337">
    <property type="component" value="Chromosome"/>
</dbReference>
<feature type="transmembrane region" description="Helical" evidence="1">
    <location>
        <begin position="128"/>
        <end position="152"/>
    </location>
</feature>
<feature type="transmembrane region" description="Helical" evidence="1">
    <location>
        <begin position="164"/>
        <end position="188"/>
    </location>
</feature>
<dbReference type="RefSeq" id="WP_342371686.1">
    <property type="nucleotide sequence ID" value="NZ_CP115965.1"/>
</dbReference>
<evidence type="ECO:0000313" key="2">
    <source>
        <dbReference type="EMBL" id="WZW97176.1"/>
    </source>
</evidence>
<keyword evidence="1" id="KW-0812">Transmembrane</keyword>
<keyword evidence="3" id="KW-1185">Reference proteome</keyword>
<evidence type="ECO:0000256" key="1">
    <source>
        <dbReference type="SAM" id="Phobius"/>
    </source>
</evidence>
<dbReference type="SUPFAM" id="SSF52151">
    <property type="entry name" value="FabD/lysophospholipase-like"/>
    <property type="match status" value="1"/>
</dbReference>
<dbReference type="Gene3D" id="3.40.1090.10">
    <property type="entry name" value="Cytosolic phospholipase A2 catalytic domain"/>
    <property type="match status" value="1"/>
</dbReference>
<gene>
    <name evidence="2" type="ORF">PCC79_09605</name>
</gene>
<dbReference type="InterPro" id="IPR016035">
    <property type="entry name" value="Acyl_Trfase/lysoPLipase"/>
</dbReference>
<proteinExistence type="predicted"/>
<dbReference type="EMBL" id="CP115965">
    <property type="protein sequence ID" value="WZW97176.1"/>
    <property type="molecule type" value="Genomic_DNA"/>
</dbReference>
<evidence type="ECO:0000313" key="3">
    <source>
        <dbReference type="Proteomes" id="UP001434337"/>
    </source>
</evidence>
<organism evidence="2 3">
    <name type="scientific">Propioniciclava soli</name>
    <dbReference type="NCBI Taxonomy" id="2775081"/>
    <lineage>
        <taxon>Bacteria</taxon>
        <taxon>Bacillati</taxon>
        <taxon>Actinomycetota</taxon>
        <taxon>Actinomycetes</taxon>
        <taxon>Propionibacteriales</taxon>
        <taxon>Propionibacteriaceae</taxon>
        <taxon>Propioniciclava</taxon>
    </lineage>
</organism>
<keyword evidence="1" id="KW-0472">Membrane</keyword>
<protein>
    <submittedName>
        <fullName evidence="2">Patatin-like phospholipase family protein</fullName>
    </submittedName>
</protein>
<sequence>MDPDSPAAPDRECDVIMQGGVTSGVVYPRALARFAQTYRLRCLGGSSAGGIAAALAAAAEHGRACGAPGSGFAGLAALPDTLAGGRLADLFQPQPATRPLLPVLLALSGHGRDGRRTSGLARWGSASLALLAGWPLHAVLGAVPGLLGWWLALAATTGWATVGTAALASVVLVAGVVVVVGVGAAATLGRAVPANLFGVCTGRSEAAHDGPGFTDWFAERLDALAGRTGRGPLLHGHLWTGSDEAAFRPPGQREVDLRTVSTCLSQGRPYEMPWESRAFFYEPAAWQRLFGPDVMAALDAAPPARPAAADRHDAWAFEDAAAAARPRPLRRLPDPAHLPVVVSVRLSVSFPLLVSAVPLWTVDRRSAVTTEAVAAFRRGAVGPAPEFCELWFTDGGFTSNFPVHLFDEALPTRPTFAVHLGTFLPGREPDADESANIEYATDNRPLLPSHRPIPAAGWAGLTAFFAAAFATSREWPDASQLGTPGLRDRIVRVLQTPAEGGLNLHMPDAAIASLAARGGAAADGLVGMFTEPHYAGGTTGWDNHRWVRYRALLGTLPRWLTSWGAGRAAMADLDPGDPPSYRLARSGRRLAAELDEVLGAGADAVGAPEHAEGVADLTAAPRPLTVLRRMPQL</sequence>